<dbReference type="GO" id="GO:1904263">
    <property type="term" value="P:positive regulation of TORC1 signaling"/>
    <property type="evidence" value="ECO:0007669"/>
    <property type="project" value="TreeGrafter"/>
</dbReference>
<dbReference type="PANTHER" id="PTHR46170:SF1">
    <property type="entry name" value="GATOR COMPLEX PROTEIN WDR59"/>
    <property type="match status" value="1"/>
</dbReference>
<evidence type="ECO:0000256" key="1">
    <source>
        <dbReference type="ARBA" id="ARBA00022574"/>
    </source>
</evidence>
<dbReference type="GO" id="GO:0005774">
    <property type="term" value="C:vacuolar membrane"/>
    <property type="evidence" value="ECO:0007669"/>
    <property type="project" value="TreeGrafter"/>
</dbReference>
<dbReference type="GO" id="GO:0035859">
    <property type="term" value="C:Seh1-associated complex"/>
    <property type="evidence" value="ECO:0007669"/>
    <property type="project" value="TreeGrafter"/>
</dbReference>
<feature type="region of interest" description="Disordered" evidence="4">
    <location>
        <begin position="1"/>
        <end position="24"/>
    </location>
</feature>
<dbReference type="Gene3D" id="2.130.10.10">
    <property type="entry name" value="YVTN repeat-like/Quinoprotein amine dehydrogenase"/>
    <property type="match status" value="1"/>
</dbReference>
<dbReference type="InterPro" id="IPR019775">
    <property type="entry name" value="WD40_repeat_CS"/>
</dbReference>
<feature type="region of interest" description="Disordered" evidence="4">
    <location>
        <begin position="995"/>
        <end position="1038"/>
    </location>
</feature>
<dbReference type="AlphaFoldDB" id="J4GR69"/>
<dbReference type="SUPFAM" id="SSF50978">
    <property type="entry name" value="WD40 repeat-like"/>
    <property type="match status" value="1"/>
</dbReference>
<dbReference type="GO" id="GO:0034198">
    <property type="term" value="P:cellular response to amino acid starvation"/>
    <property type="evidence" value="ECO:0007669"/>
    <property type="project" value="TreeGrafter"/>
</dbReference>
<feature type="repeat" description="WD" evidence="3">
    <location>
        <begin position="211"/>
        <end position="247"/>
    </location>
</feature>
<dbReference type="STRING" id="599839.J4GR69"/>
<dbReference type="InterPro" id="IPR049567">
    <property type="entry name" value="WDR59-like"/>
</dbReference>
<dbReference type="PROSITE" id="PS00678">
    <property type="entry name" value="WD_REPEATS_1"/>
    <property type="match status" value="2"/>
</dbReference>
<dbReference type="InterPro" id="IPR015943">
    <property type="entry name" value="WD40/YVTN_repeat-like_dom_sf"/>
</dbReference>
<reference evidence="5 6" key="1">
    <citation type="journal article" date="2012" name="Appl. Environ. Microbiol.">
        <title>Short-read sequencing for genomic analysis of the brown rot fungus Fibroporia radiculosa.</title>
        <authorList>
            <person name="Tang J.D."/>
            <person name="Perkins A.D."/>
            <person name="Sonstegard T.S."/>
            <person name="Schroeder S.G."/>
            <person name="Burgess S.C."/>
            <person name="Diehl S.V."/>
        </authorList>
    </citation>
    <scope>NUCLEOTIDE SEQUENCE [LARGE SCALE GENOMIC DNA]</scope>
    <source>
        <strain evidence="5 6">TFFH 294</strain>
    </source>
</reference>
<dbReference type="FunCoup" id="J4GR69">
    <property type="interactions" value="201"/>
</dbReference>
<name>J4GR69_9APHY</name>
<feature type="region of interest" description="Disordered" evidence="4">
    <location>
        <begin position="422"/>
        <end position="450"/>
    </location>
</feature>
<keyword evidence="6" id="KW-1185">Reference proteome</keyword>
<keyword evidence="2" id="KW-0677">Repeat</keyword>
<dbReference type="InParanoid" id="J4GR69"/>
<evidence type="ECO:0000256" key="4">
    <source>
        <dbReference type="SAM" id="MobiDB-lite"/>
    </source>
</evidence>
<dbReference type="InterPro" id="IPR001680">
    <property type="entry name" value="WD40_rpt"/>
</dbReference>
<feature type="region of interest" description="Disordered" evidence="4">
    <location>
        <begin position="643"/>
        <end position="679"/>
    </location>
</feature>
<sequence length="1216" mass="135072">MAIVAGTSIHSVEPGPSSPEDGSNFRRSLQIDMKGLVGDAIGNMSISPGSRDVVLATRNGLFIIDLEAPLNVPRFLPQGGTWDVADVQWNPHVVRGEYIVSTSSEKLLIWNLFLTGKTSIEHVLRSHYRAITDINWHTTDPDIVVSTGIDSWLWAWDLRATQKPIMGLCAFGSGGTQVKWNRRDGNLLASSHQNEVLLWDRRKGSLPISRIQAHTAKIYGIDWAHERTNEIVTCSLDKTIKIWDTQNLMPSEPKITIQTEYPVWRARDLPFGQGLLSLPQRGQTALEMYSHDNPLIPVEIFEGHADVVKEFVWRRGGSEFQLITWSKDKTLRFWPVDPDVMQKAGNQPCVPPGFAMPQHTEPKVTFSNPPVGTDLPPALSAPVGNRAILAEVRAPFHNRHVKVNQTRFTSEWDVPRPEPEIIRKDSSVTQSKPIPIAHEKGGTMTRGHIGGKSQISALDWLSSVKVGAKRDGSSGPGSGADSGNVSRFNSKSRPPSLLDRSASRAMSMIVSDTGERSNDGYHEGDSIQSLQDEITSVVSRLSTSKVKLEKAELTKKRTCTFGLHGPWGDSTSVFIRVSFTFPRDYPQASHPQGTPSVDLERNPLISMKSRAFMLRRLRAIREKNRPCLEKCLRFLLMGDEDDTAGRHPGMDSESSSDEDAPKPPRTRRGASFSLLRSDKNLAEPRTSQGVFSVNGALVCFFRAPPRIVRNPMREISVSPSLPSHSMDTAPRLFRSPVFLSDAVRLLSHAAQDRDEVVDLRPADDANNILRIMTNLFTFPQYKSRRVSEPSKSYEDMPSAYSLLPTRRSTVFIKDASVLAGIDIAAAQDYIFDISDPPDTCKKNAEIARIRGRVDHERVFKVLGAVLVGFSKSYYSTPPDSMANAANDLMIMHVVKKLYDDLSRNKDIQMLAMLSLFLLRISSMPTNSSQTPDVNTPASEFRRPLNHKNLSLSPIWSPGSPSSSFQHIAPALDSPSSSRGSWSSLFNANTMRHFVGGPRTRTAIPVPENPRMQRGYSSPLQGHRRDPQPPTPTTKSWSEATVLPPIASTVTFSSAGHVRHPTFSQVLSTRPMTVDKKRILVNVWPRVWQQELTLDMRGQLLCHVMFYAEVLLAWQLPAKRSELLKSVERELRSTPVDPVIIERSIGSDGLGYTYSSPLLSLSSASERAIIQLHDAVDAPVHKPPARGKDVPNCELLDSTVLARMETGLCYYTVILTS</sequence>
<dbReference type="RefSeq" id="XP_012182673.1">
    <property type="nucleotide sequence ID" value="XM_012327283.1"/>
</dbReference>
<dbReference type="InterPro" id="IPR036322">
    <property type="entry name" value="WD40_repeat_dom_sf"/>
</dbReference>
<evidence type="ECO:0000256" key="3">
    <source>
        <dbReference type="PROSITE-ProRule" id="PRU00221"/>
    </source>
</evidence>
<dbReference type="HOGENOM" id="CLU_001497_3_0_1"/>
<gene>
    <name evidence="5" type="ORF">FIBRA_05520</name>
</gene>
<feature type="compositionally biased region" description="Polar residues" evidence="4">
    <location>
        <begin position="484"/>
        <end position="493"/>
    </location>
</feature>
<dbReference type="Proteomes" id="UP000006352">
    <property type="component" value="Unassembled WGS sequence"/>
</dbReference>
<accession>J4GR69</accession>
<dbReference type="PROSITE" id="PS50082">
    <property type="entry name" value="WD_REPEATS_2"/>
    <property type="match status" value="2"/>
</dbReference>
<dbReference type="Pfam" id="PF00400">
    <property type="entry name" value="WD40"/>
    <property type="match status" value="1"/>
</dbReference>
<evidence type="ECO:0000313" key="6">
    <source>
        <dbReference type="Proteomes" id="UP000006352"/>
    </source>
</evidence>
<dbReference type="PROSITE" id="PS50294">
    <property type="entry name" value="WD_REPEATS_REGION"/>
    <property type="match status" value="1"/>
</dbReference>
<evidence type="ECO:0000313" key="5">
    <source>
        <dbReference type="EMBL" id="CCM03390.1"/>
    </source>
</evidence>
<keyword evidence="1 3" id="KW-0853">WD repeat</keyword>
<dbReference type="GeneID" id="24098301"/>
<evidence type="ECO:0000256" key="2">
    <source>
        <dbReference type="ARBA" id="ARBA00022737"/>
    </source>
</evidence>
<dbReference type="PANTHER" id="PTHR46170">
    <property type="entry name" value="GATOR COMPLEX PROTEIN WDR59"/>
    <property type="match status" value="1"/>
</dbReference>
<dbReference type="SMART" id="SM00320">
    <property type="entry name" value="WD40"/>
    <property type="match status" value="5"/>
</dbReference>
<dbReference type="EMBL" id="HE797112">
    <property type="protein sequence ID" value="CCM03390.1"/>
    <property type="molecule type" value="Genomic_DNA"/>
</dbReference>
<proteinExistence type="predicted"/>
<dbReference type="GO" id="GO:0035591">
    <property type="term" value="F:signaling adaptor activity"/>
    <property type="evidence" value="ECO:0007669"/>
    <property type="project" value="TreeGrafter"/>
</dbReference>
<protein>
    <submittedName>
        <fullName evidence="5">Uncharacterized protein</fullName>
    </submittedName>
</protein>
<feature type="repeat" description="WD" evidence="3">
    <location>
        <begin position="124"/>
        <end position="166"/>
    </location>
</feature>
<dbReference type="OrthoDB" id="311712at2759"/>
<feature type="region of interest" description="Disordered" evidence="4">
    <location>
        <begin position="467"/>
        <end position="503"/>
    </location>
</feature>
<organism evidence="5 6">
    <name type="scientific">Fibroporia radiculosa</name>
    <dbReference type="NCBI Taxonomy" id="599839"/>
    <lineage>
        <taxon>Eukaryota</taxon>
        <taxon>Fungi</taxon>
        <taxon>Dikarya</taxon>
        <taxon>Basidiomycota</taxon>
        <taxon>Agaricomycotina</taxon>
        <taxon>Agaricomycetes</taxon>
        <taxon>Polyporales</taxon>
        <taxon>Fibroporiaceae</taxon>
        <taxon>Fibroporia</taxon>
    </lineage>
</organism>